<dbReference type="AlphaFoldDB" id="A0A1F5WE75"/>
<dbReference type="Proteomes" id="UP000178406">
    <property type="component" value="Unassembled WGS sequence"/>
</dbReference>
<comment type="caution">
    <text evidence="1">The sequence shown here is derived from an EMBL/GenBank/DDBJ whole genome shotgun (WGS) entry which is preliminary data.</text>
</comment>
<evidence type="ECO:0000313" key="2">
    <source>
        <dbReference type="Proteomes" id="UP000178406"/>
    </source>
</evidence>
<evidence type="ECO:0000313" key="1">
    <source>
        <dbReference type="EMBL" id="OGF73897.1"/>
    </source>
</evidence>
<reference evidence="1 2" key="1">
    <citation type="journal article" date="2016" name="Nat. Commun.">
        <title>Thousands of microbial genomes shed light on interconnected biogeochemical processes in an aquifer system.</title>
        <authorList>
            <person name="Anantharaman K."/>
            <person name="Brown C.T."/>
            <person name="Hug L.A."/>
            <person name="Sharon I."/>
            <person name="Castelle C.J."/>
            <person name="Probst A.J."/>
            <person name="Thomas B.C."/>
            <person name="Singh A."/>
            <person name="Wilkins M.J."/>
            <person name="Karaoz U."/>
            <person name="Brodie E.L."/>
            <person name="Williams K.H."/>
            <person name="Hubbard S.S."/>
            <person name="Banfield J.F."/>
        </authorList>
    </citation>
    <scope>NUCLEOTIDE SEQUENCE [LARGE SCALE GENOMIC DNA]</scope>
</reference>
<proteinExistence type="predicted"/>
<gene>
    <name evidence="1" type="ORF">A3J56_02040</name>
</gene>
<accession>A0A1F5WE75</accession>
<organism evidence="1 2">
    <name type="scientific">Candidatus Giovannonibacteria bacterium RIFCSPHIGHO2_02_FULL_46_20</name>
    <dbReference type="NCBI Taxonomy" id="1798338"/>
    <lineage>
        <taxon>Bacteria</taxon>
        <taxon>Candidatus Giovannoniibacteriota</taxon>
    </lineage>
</organism>
<name>A0A1F5WE75_9BACT</name>
<sequence length="86" mass="10137">MARTSPSPERRLALAILEQVRDDLRQPWRKKIFTETVSYIFPKIPPEPEERAWPFSFDNLCGLLNIDAEWARERFRHIINEAAPST</sequence>
<protein>
    <submittedName>
        <fullName evidence="1">Uncharacterized protein</fullName>
    </submittedName>
</protein>
<dbReference type="EMBL" id="MFHQ01000033">
    <property type="protein sequence ID" value="OGF73897.1"/>
    <property type="molecule type" value="Genomic_DNA"/>
</dbReference>